<gene>
    <name evidence="4" type="ORF">GH714_023031</name>
</gene>
<dbReference type="SUPFAM" id="SSF48425">
    <property type="entry name" value="Sec7 domain"/>
    <property type="match status" value="1"/>
</dbReference>
<comment type="caution">
    <text evidence="4">The sequence shown here is derived from an EMBL/GenBank/DDBJ whole genome shotgun (WGS) entry which is preliminary data.</text>
</comment>
<reference evidence="4 5" key="1">
    <citation type="journal article" date="2020" name="Mol. Plant">
        <title>The Chromosome-Based Rubber Tree Genome Provides New Insights into Spurge Genome Evolution and Rubber Biosynthesis.</title>
        <authorList>
            <person name="Liu J."/>
            <person name="Shi C."/>
            <person name="Shi C.C."/>
            <person name="Li W."/>
            <person name="Zhang Q.J."/>
            <person name="Zhang Y."/>
            <person name="Li K."/>
            <person name="Lu H.F."/>
            <person name="Shi C."/>
            <person name="Zhu S.T."/>
            <person name="Xiao Z.Y."/>
            <person name="Nan H."/>
            <person name="Yue Y."/>
            <person name="Zhu X.G."/>
            <person name="Wu Y."/>
            <person name="Hong X.N."/>
            <person name="Fan G.Y."/>
            <person name="Tong Y."/>
            <person name="Zhang D."/>
            <person name="Mao C.L."/>
            <person name="Liu Y.L."/>
            <person name="Hao S.J."/>
            <person name="Liu W.Q."/>
            <person name="Lv M.Q."/>
            <person name="Zhang H.B."/>
            <person name="Liu Y."/>
            <person name="Hu-Tang G.R."/>
            <person name="Wang J.P."/>
            <person name="Wang J.H."/>
            <person name="Sun Y.H."/>
            <person name="Ni S.B."/>
            <person name="Chen W.B."/>
            <person name="Zhang X.C."/>
            <person name="Jiao Y.N."/>
            <person name="Eichler E.E."/>
            <person name="Li G.H."/>
            <person name="Liu X."/>
            <person name="Gao L.Z."/>
        </authorList>
    </citation>
    <scope>NUCLEOTIDE SEQUENCE [LARGE SCALE GENOMIC DNA]</scope>
    <source>
        <strain evidence="5">cv. GT1</strain>
        <tissue evidence="4">Leaf</tissue>
    </source>
</reference>
<dbReference type="Proteomes" id="UP000467840">
    <property type="component" value="Chromosome 15"/>
</dbReference>
<feature type="domain" description="SEC7" evidence="3">
    <location>
        <begin position="1"/>
        <end position="48"/>
    </location>
</feature>
<evidence type="ECO:0000313" key="4">
    <source>
        <dbReference type="EMBL" id="KAF2314132.1"/>
    </source>
</evidence>
<proteinExistence type="predicted"/>
<dbReference type="PROSITE" id="PS50190">
    <property type="entry name" value="SEC7"/>
    <property type="match status" value="1"/>
</dbReference>
<dbReference type="InterPro" id="IPR000904">
    <property type="entry name" value="Sec7_dom"/>
</dbReference>
<name>A0A6A6MK54_HEVBR</name>
<dbReference type="Pfam" id="PF01369">
    <property type="entry name" value="Sec7"/>
    <property type="match status" value="1"/>
</dbReference>
<dbReference type="GO" id="GO:0005829">
    <property type="term" value="C:cytosol"/>
    <property type="evidence" value="ECO:0007669"/>
    <property type="project" value="UniProtKB-SubCell"/>
</dbReference>
<keyword evidence="5" id="KW-1185">Reference proteome</keyword>
<dbReference type="PANTHER" id="PTHR10663">
    <property type="entry name" value="GUANYL-NUCLEOTIDE EXCHANGE FACTOR"/>
    <property type="match status" value="1"/>
</dbReference>
<protein>
    <recommendedName>
        <fullName evidence="3">SEC7 domain-containing protein</fullName>
    </recommendedName>
</protein>
<dbReference type="GO" id="GO:0032012">
    <property type="term" value="P:regulation of ARF protein signal transduction"/>
    <property type="evidence" value="ECO:0007669"/>
    <property type="project" value="InterPro"/>
</dbReference>
<dbReference type="InterPro" id="IPR035999">
    <property type="entry name" value="Sec7_dom_sf"/>
</dbReference>
<sequence length="199" mass="22104">MLNTDQHNPQVKKKVTVDEFIRNNRAINGGQDLPREYLSELFQSIATNVITLFGQSGLVEMNPAGPSVAALSSFFEHADEDEMLHECIGCLISVARITQYDLDDILDELVASFSKFTTLLNPYASAEETLFAFSNDLKPRMATLAVFTIANNFGDSIRGGWGNIVDCLLKLKRLKLLPQSVIEFDDTSASTSDGRRHEK</sequence>
<dbReference type="EMBL" id="JAAGAX010000005">
    <property type="protein sequence ID" value="KAF2314132.1"/>
    <property type="molecule type" value="Genomic_DNA"/>
</dbReference>
<dbReference type="GO" id="GO:0005085">
    <property type="term" value="F:guanyl-nucleotide exchange factor activity"/>
    <property type="evidence" value="ECO:0007669"/>
    <property type="project" value="InterPro"/>
</dbReference>
<evidence type="ECO:0000313" key="5">
    <source>
        <dbReference type="Proteomes" id="UP000467840"/>
    </source>
</evidence>
<dbReference type="AlphaFoldDB" id="A0A6A6MK54"/>
<evidence type="ECO:0000259" key="3">
    <source>
        <dbReference type="PROSITE" id="PS50190"/>
    </source>
</evidence>
<dbReference type="GO" id="GO:0016020">
    <property type="term" value="C:membrane"/>
    <property type="evidence" value="ECO:0007669"/>
    <property type="project" value="UniProtKB-SubCell"/>
</dbReference>
<dbReference type="Gene3D" id="1.10.1000.11">
    <property type="entry name" value="Arf Nucleotide-binding Site Opener,domain 2"/>
    <property type="match status" value="1"/>
</dbReference>
<organism evidence="4 5">
    <name type="scientific">Hevea brasiliensis</name>
    <name type="common">Para rubber tree</name>
    <name type="synonym">Siphonia brasiliensis</name>
    <dbReference type="NCBI Taxonomy" id="3981"/>
    <lineage>
        <taxon>Eukaryota</taxon>
        <taxon>Viridiplantae</taxon>
        <taxon>Streptophyta</taxon>
        <taxon>Embryophyta</taxon>
        <taxon>Tracheophyta</taxon>
        <taxon>Spermatophyta</taxon>
        <taxon>Magnoliopsida</taxon>
        <taxon>eudicotyledons</taxon>
        <taxon>Gunneridae</taxon>
        <taxon>Pentapetalae</taxon>
        <taxon>rosids</taxon>
        <taxon>fabids</taxon>
        <taxon>Malpighiales</taxon>
        <taxon>Euphorbiaceae</taxon>
        <taxon>Crotonoideae</taxon>
        <taxon>Micrandreae</taxon>
        <taxon>Hevea</taxon>
    </lineage>
</organism>
<dbReference type="InterPro" id="IPR023394">
    <property type="entry name" value="Sec7_C_sf"/>
</dbReference>
<accession>A0A6A6MK54</accession>
<dbReference type="PANTHER" id="PTHR10663:SF322">
    <property type="entry name" value="ARF GUANINE-NUCLEOTIDE EXCHANGE FACTOR GNL2"/>
    <property type="match status" value="1"/>
</dbReference>
<evidence type="ECO:0000256" key="1">
    <source>
        <dbReference type="ARBA" id="ARBA00004287"/>
    </source>
</evidence>
<comment type="subcellular location">
    <subcellularLocation>
        <location evidence="2">Cytoplasm</location>
        <location evidence="2">Cytosol</location>
    </subcellularLocation>
    <subcellularLocation>
        <location evidence="1">Membrane</location>
        <topology evidence="1">Peripheral membrane protein</topology>
        <orientation evidence="1">Cytoplasmic side</orientation>
    </subcellularLocation>
</comment>
<evidence type="ECO:0000256" key="2">
    <source>
        <dbReference type="ARBA" id="ARBA00004514"/>
    </source>
</evidence>